<dbReference type="InterPro" id="IPR029039">
    <property type="entry name" value="Flavoprotein-like_sf"/>
</dbReference>
<dbReference type="SUPFAM" id="SSF52218">
    <property type="entry name" value="Flavoproteins"/>
    <property type="match status" value="1"/>
</dbReference>
<dbReference type="PANTHER" id="PTHR19384">
    <property type="entry name" value="NITRIC OXIDE SYNTHASE-RELATED"/>
    <property type="match status" value="1"/>
</dbReference>
<gene>
    <name evidence="18" type="ORF">RDB_LOCUS98810</name>
</gene>
<dbReference type="PROSITE" id="PS50902">
    <property type="entry name" value="FLAVODOXIN_LIKE"/>
    <property type="match status" value="1"/>
</dbReference>
<dbReference type="PIRSF" id="PIRSF000209">
    <property type="entry name" value="Bifunctional_P450_P450R"/>
    <property type="match status" value="1"/>
</dbReference>
<evidence type="ECO:0000256" key="9">
    <source>
        <dbReference type="ARBA" id="ARBA00022723"/>
    </source>
</evidence>
<dbReference type="Gene3D" id="3.40.50.80">
    <property type="entry name" value="Nucleotide-binding domain of ferredoxin-NADP reductase (FNR) module"/>
    <property type="match status" value="2"/>
</dbReference>
<keyword evidence="12" id="KW-0560">Oxidoreductase</keyword>
<dbReference type="InterPro" id="IPR001128">
    <property type="entry name" value="Cyt_P450"/>
</dbReference>
<evidence type="ECO:0000256" key="7">
    <source>
        <dbReference type="ARBA" id="ARBA00022630"/>
    </source>
</evidence>
<evidence type="ECO:0000259" key="16">
    <source>
        <dbReference type="PROSITE" id="PS50902"/>
    </source>
</evidence>
<evidence type="ECO:0000256" key="4">
    <source>
        <dbReference type="ARBA" id="ARBA00010018"/>
    </source>
</evidence>
<evidence type="ECO:0000313" key="19">
    <source>
        <dbReference type="Proteomes" id="UP000663850"/>
    </source>
</evidence>
<dbReference type="Gene3D" id="1.20.990.10">
    <property type="entry name" value="NADPH-cytochrome p450 Reductase, Chain A, domain 3"/>
    <property type="match status" value="1"/>
</dbReference>
<comment type="cofactor">
    <cofactor evidence="2 15">
        <name>heme</name>
        <dbReference type="ChEBI" id="CHEBI:30413"/>
    </cofactor>
</comment>
<evidence type="ECO:0000259" key="17">
    <source>
        <dbReference type="PROSITE" id="PS51384"/>
    </source>
</evidence>
<dbReference type="CDD" id="cd11068">
    <property type="entry name" value="CYP120A1"/>
    <property type="match status" value="1"/>
</dbReference>
<dbReference type="Gene3D" id="1.10.630.10">
    <property type="entry name" value="Cytochrome P450"/>
    <property type="match status" value="1"/>
</dbReference>
<keyword evidence="8" id="KW-0288">FMN</keyword>
<keyword evidence="14" id="KW-0503">Monooxygenase</keyword>
<evidence type="ECO:0000313" key="18">
    <source>
        <dbReference type="EMBL" id="CAE6503919.1"/>
    </source>
</evidence>
<dbReference type="Pfam" id="PF00667">
    <property type="entry name" value="FAD_binding_1"/>
    <property type="match status" value="1"/>
</dbReference>
<dbReference type="GO" id="GO:0005506">
    <property type="term" value="F:iron ion binding"/>
    <property type="evidence" value="ECO:0007669"/>
    <property type="project" value="InterPro"/>
</dbReference>
<feature type="domain" description="Flavodoxin-like" evidence="16">
    <location>
        <begin position="491"/>
        <end position="632"/>
    </location>
</feature>
<keyword evidence="7" id="KW-0285">Flavoprotein</keyword>
<dbReference type="PANTHER" id="PTHR19384:SF127">
    <property type="entry name" value="BIFUNCTIONAL CYTOCHROME P450_NADPH--P450 REDUCTASE"/>
    <property type="match status" value="1"/>
</dbReference>
<reference evidence="18" key="1">
    <citation type="submission" date="2021-01" db="EMBL/GenBank/DDBJ databases">
        <authorList>
            <person name="Kaushik A."/>
        </authorList>
    </citation>
    <scope>NUCLEOTIDE SEQUENCE</scope>
    <source>
        <strain evidence="18">Type strain: AG8-Rh-89/</strain>
    </source>
</reference>
<evidence type="ECO:0000256" key="2">
    <source>
        <dbReference type="ARBA" id="ARBA00001971"/>
    </source>
</evidence>
<dbReference type="InterPro" id="IPR002401">
    <property type="entry name" value="Cyt_P450_E_grp-I"/>
</dbReference>
<dbReference type="GO" id="GO:0010181">
    <property type="term" value="F:FMN binding"/>
    <property type="evidence" value="ECO:0007669"/>
    <property type="project" value="InterPro"/>
</dbReference>
<dbReference type="GO" id="GO:0003958">
    <property type="term" value="F:NADPH-hemoprotein reductase activity"/>
    <property type="evidence" value="ECO:0007669"/>
    <property type="project" value="InterPro"/>
</dbReference>
<evidence type="ECO:0000256" key="15">
    <source>
        <dbReference type="PIRSR" id="PIRSR000209-1"/>
    </source>
</evidence>
<dbReference type="FunFam" id="1.10.630.10:FF:000040">
    <property type="entry name" value="Bifunctional cytochrome P450/NADPH--P450 reductase"/>
    <property type="match status" value="1"/>
</dbReference>
<evidence type="ECO:0000256" key="5">
    <source>
        <dbReference type="ARBA" id="ARBA00022448"/>
    </source>
</evidence>
<comment type="caution">
    <text evidence="18">The sequence shown here is derived from an EMBL/GenBank/DDBJ whole genome shotgun (WGS) entry which is preliminary data.</text>
</comment>
<dbReference type="InterPro" id="IPR001433">
    <property type="entry name" value="OxRdtase_FAD/NAD-bd"/>
</dbReference>
<sequence length="1142" mass="126393">MTTPIPRPPGLPIIGNLTSVDADVPTNSLILLAKQYGEIYRLRVLNDRFVCIGSVALAQEVLDEKRFHKVIDEVLKDIRRIGGDGLFTAYHNEPAWAVAHRILMPAFGPLSIKDMFDDMVDVASQLVLKWERFGPRHEIDPTEDFSKLAFDTIALCTFNYRLNSFYSEGEPPFVKAMMDFLIECNMRTRRPAFFKKLPTKSNAKFQADAEVMNKLAGQIVQERKQNPIDKKDLLNAMLNGRDPQTGQGLSDENIQYQMLTFLIAGHETTSGMLSFAMMHILKHPEVYAKVRQEVDAVLGKDKIKFEQLNKLTYISAVLKETLRLTPSIGEFIVTCDEDQIIGNGKYLIKKGTIVAVMAHTIGRDPKVWGNDPEEFKPERMLDGKFEALPAKAWIPFGSGTRACIGRPFSWQEALIALATIFQKFDFAPVDPAYTLQMKQTITLKPKGLKFRAIPRKDAPSFSVIAPKNPSVSESASTIAVANGGNDKGIPLYVFYGSNSGSCEGFAQTIASKAAGKGFRAKIDTLDSATNNIPTDGPVVIVTASFEGEPADNAGHFVKALTISENVKDLGGVSFAVFGAGNHDWAQTYQRVPRLIDATLEKKGAKRLLGLGEGDAGGNSFLESFNEWEENLWSALAKEYNIETTGGTNVPKVDVQLVGAPTDRAAILRQPDSRLGLVAENRLLTARGAPAKHHIEFELPDGMTYQAGDYLAILPLNPPEYVRRVLARFRMSPEQEIMLNAHGPTTLPTGRPVGVSEVLSGFVEIGQTITKRNISTLLEHSRDPATSFDLETMLNNFNLKEGNPQVSMLDLLEKYPDIDLPFGIFIASLPTMRLRQYSISSSPLWNPSGVTLTFGVISHGQYFGVASNYLANLRKGDRVQMVVRPSAKAFHPPSDPSVPMVLFAAGSGMAPFRGFLQERAMQARAGRQVAKSVLFFGCRNFHCIPPYNATPPVLDLVVTFVEPFKGDTHVRGDRVQMVVRPSAKAFHPPPDPSVPMVLFAAGSGMAPFRGFLQERATQAQAGRQVAKSVLFFGCRTPDEDYLYADELAEWSKLGVVDLRPTFSRAPERSEGNKYVQHRIWADRSLVREYFEKGAKFYTCGGSHIAVGIRETFIRIIGEHFGEEQAEDVFKKIQSERYATDVFG</sequence>
<dbReference type="InterPro" id="IPR003097">
    <property type="entry name" value="CysJ-like_FAD-binding"/>
</dbReference>
<dbReference type="SUPFAM" id="SSF52343">
    <property type="entry name" value="Ferredoxin reductase-like, C-terminal NADP-linked domain"/>
    <property type="match status" value="2"/>
</dbReference>
<keyword evidence="13 15" id="KW-0408">Iron</keyword>
<dbReference type="GO" id="GO:0070330">
    <property type="term" value="F:aromatase activity"/>
    <property type="evidence" value="ECO:0007669"/>
    <property type="project" value="InterPro"/>
</dbReference>
<protein>
    <submittedName>
        <fullName evidence="18">Uncharacterized protein</fullName>
    </submittedName>
</protein>
<organism evidence="18 19">
    <name type="scientific">Rhizoctonia solani</name>
    <dbReference type="NCBI Taxonomy" id="456999"/>
    <lineage>
        <taxon>Eukaryota</taxon>
        <taxon>Fungi</taxon>
        <taxon>Dikarya</taxon>
        <taxon>Basidiomycota</taxon>
        <taxon>Agaricomycotina</taxon>
        <taxon>Agaricomycetes</taxon>
        <taxon>Cantharellales</taxon>
        <taxon>Ceratobasidiaceae</taxon>
        <taxon>Rhizoctonia</taxon>
    </lineage>
</organism>
<dbReference type="Pfam" id="PF00175">
    <property type="entry name" value="NAD_binding_1"/>
    <property type="match status" value="1"/>
</dbReference>
<evidence type="ECO:0000256" key="8">
    <source>
        <dbReference type="ARBA" id="ARBA00022643"/>
    </source>
</evidence>
<comment type="similarity">
    <text evidence="4">In the N-terminal section; belongs to the cytochrome P450 family.</text>
</comment>
<dbReference type="GO" id="GO:0020037">
    <property type="term" value="F:heme binding"/>
    <property type="evidence" value="ECO:0007669"/>
    <property type="project" value="InterPro"/>
</dbReference>
<dbReference type="Gene3D" id="3.40.50.360">
    <property type="match status" value="1"/>
</dbReference>
<comment type="cofactor">
    <cofactor evidence="3">
        <name>FAD</name>
        <dbReference type="ChEBI" id="CHEBI:57692"/>
    </cofactor>
</comment>
<accession>A0A8H3D0A9</accession>
<dbReference type="InterPro" id="IPR036396">
    <property type="entry name" value="Cyt_P450_sf"/>
</dbReference>
<dbReference type="GO" id="GO:0005829">
    <property type="term" value="C:cytosol"/>
    <property type="evidence" value="ECO:0007669"/>
    <property type="project" value="TreeGrafter"/>
</dbReference>
<feature type="domain" description="FAD-binding FR-type" evidence="17">
    <location>
        <begin position="670"/>
        <end position="892"/>
    </location>
</feature>
<evidence type="ECO:0000256" key="11">
    <source>
        <dbReference type="ARBA" id="ARBA00022857"/>
    </source>
</evidence>
<dbReference type="SUPFAM" id="SSF48264">
    <property type="entry name" value="Cytochrome P450"/>
    <property type="match status" value="1"/>
</dbReference>
<dbReference type="InterPro" id="IPR039261">
    <property type="entry name" value="FNR_nucleotide-bd"/>
</dbReference>
<evidence type="ECO:0000256" key="3">
    <source>
        <dbReference type="ARBA" id="ARBA00001974"/>
    </source>
</evidence>
<comment type="cofactor">
    <cofactor evidence="1">
        <name>FMN</name>
        <dbReference type="ChEBI" id="CHEBI:58210"/>
    </cofactor>
</comment>
<dbReference type="CDD" id="cd06206">
    <property type="entry name" value="bifunctional_CYPOR"/>
    <property type="match status" value="1"/>
</dbReference>
<dbReference type="PRINTS" id="PR00385">
    <property type="entry name" value="P450"/>
</dbReference>
<keyword evidence="5" id="KW-0813">Transport</keyword>
<dbReference type="Gene3D" id="2.40.30.10">
    <property type="entry name" value="Translation factors"/>
    <property type="match status" value="1"/>
</dbReference>
<dbReference type="AlphaFoldDB" id="A0A8H3D0A9"/>
<evidence type="ECO:0000256" key="14">
    <source>
        <dbReference type="ARBA" id="ARBA00023033"/>
    </source>
</evidence>
<dbReference type="PROSITE" id="PS51384">
    <property type="entry name" value="FAD_FR"/>
    <property type="match status" value="1"/>
</dbReference>
<evidence type="ECO:0000256" key="13">
    <source>
        <dbReference type="ARBA" id="ARBA00023004"/>
    </source>
</evidence>
<dbReference type="InterPro" id="IPR017938">
    <property type="entry name" value="Riboflavin_synthase-like_b-brl"/>
</dbReference>
<dbReference type="PRINTS" id="PR00463">
    <property type="entry name" value="EP450I"/>
</dbReference>
<keyword evidence="6 15" id="KW-0349">Heme</keyword>
<dbReference type="Proteomes" id="UP000663850">
    <property type="component" value="Unassembled WGS sequence"/>
</dbReference>
<dbReference type="InterPro" id="IPR023206">
    <property type="entry name" value="Bifunctional_P450_P450_red"/>
</dbReference>
<dbReference type="InterPro" id="IPR008254">
    <property type="entry name" value="Flavodoxin/NO_synth"/>
</dbReference>
<dbReference type="InterPro" id="IPR017927">
    <property type="entry name" value="FAD-bd_FR_type"/>
</dbReference>
<dbReference type="Pfam" id="PF00258">
    <property type="entry name" value="Flavodoxin_1"/>
    <property type="match status" value="1"/>
</dbReference>
<keyword evidence="11" id="KW-0521">NADP</keyword>
<evidence type="ECO:0000256" key="12">
    <source>
        <dbReference type="ARBA" id="ARBA00023002"/>
    </source>
</evidence>
<evidence type="ECO:0000256" key="6">
    <source>
        <dbReference type="ARBA" id="ARBA00022617"/>
    </source>
</evidence>
<evidence type="ECO:0000256" key="10">
    <source>
        <dbReference type="ARBA" id="ARBA00022827"/>
    </source>
</evidence>
<name>A0A8H3D0A9_9AGAM</name>
<dbReference type="EMBL" id="CAJMWZ010005281">
    <property type="protein sequence ID" value="CAE6503919.1"/>
    <property type="molecule type" value="Genomic_DNA"/>
</dbReference>
<dbReference type="OrthoDB" id="3208947at2759"/>
<proteinExistence type="inferred from homology"/>
<dbReference type="InterPro" id="IPR023173">
    <property type="entry name" value="NADPH_Cyt_P450_Rdtase_alpha"/>
</dbReference>
<feature type="binding site" description="axial binding residue" evidence="15">
    <location>
        <position position="403"/>
    </location>
    <ligand>
        <name>heme</name>
        <dbReference type="ChEBI" id="CHEBI:30413"/>
    </ligand>
    <ligandPart>
        <name>Fe</name>
        <dbReference type="ChEBI" id="CHEBI:18248"/>
    </ligandPart>
</feature>
<dbReference type="SUPFAM" id="SSF63380">
    <property type="entry name" value="Riboflavin synthase domain-like"/>
    <property type="match status" value="1"/>
</dbReference>
<dbReference type="Pfam" id="PF00067">
    <property type="entry name" value="p450"/>
    <property type="match status" value="1"/>
</dbReference>
<keyword evidence="9 15" id="KW-0479">Metal-binding</keyword>
<evidence type="ECO:0000256" key="1">
    <source>
        <dbReference type="ARBA" id="ARBA00001917"/>
    </source>
</evidence>
<keyword evidence="10" id="KW-0274">FAD</keyword>
<dbReference type="InterPro" id="IPR017972">
    <property type="entry name" value="Cyt_P450_CS"/>
</dbReference>
<dbReference type="GO" id="GO:0050660">
    <property type="term" value="F:flavin adenine dinucleotide binding"/>
    <property type="evidence" value="ECO:0007669"/>
    <property type="project" value="TreeGrafter"/>
</dbReference>
<dbReference type="PROSITE" id="PS00086">
    <property type="entry name" value="CYTOCHROME_P450"/>
    <property type="match status" value="1"/>
</dbReference>